<sequence>MFYLFLAAFLAFFSFFMPTSCNRVEITKDPVKELIQQAQKEPLFTILLFDMDKEGIFSKVYKHRYRIIKEENGKVVAKDTKWYNVPVSYFQQNGNNLGMEVAAKDSSQKVSRVVGPPGYTNYIGNPKYGYWSDGQLITTSPEQKPTAAFSTMVKDSVGYHSSSNPATDFWHFYPAYSNVRTLLQLPAGKIYQKEHKEARSHYYRGFIYYGIITSSGRRRYGTYSNHYRLNNYGKKWSRGGGGYGK</sequence>
<evidence type="ECO:0000256" key="1">
    <source>
        <dbReference type="SAM" id="SignalP"/>
    </source>
</evidence>
<evidence type="ECO:0000313" key="3">
    <source>
        <dbReference type="Proteomes" id="UP001060919"/>
    </source>
</evidence>
<dbReference type="RefSeq" id="WP_264788497.1">
    <property type="nucleotide sequence ID" value="NZ_AP026867.1"/>
</dbReference>
<feature type="signal peptide" evidence="1">
    <location>
        <begin position="1"/>
        <end position="23"/>
    </location>
</feature>
<proteinExistence type="predicted"/>
<evidence type="ECO:0008006" key="4">
    <source>
        <dbReference type="Google" id="ProtNLM"/>
    </source>
</evidence>
<keyword evidence="3" id="KW-1185">Reference proteome</keyword>
<keyword evidence="1" id="KW-0732">Signal</keyword>
<reference evidence="2" key="1">
    <citation type="submission" date="2022-09" db="EMBL/GenBank/DDBJ databases">
        <title>Aureispira anguillicida sp. nov., isolated from Leptocephalus of Japanese eel Anguilla japonica.</title>
        <authorList>
            <person name="Yuasa K."/>
            <person name="Mekata T."/>
            <person name="Ikunari K."/>
        </authorList>
    </citation>
    <scope>NUCLEOTIDE SEQUENCE</scope>
    <source>
        <strain evidence="2">EL160426</strain>
    </source>
</reference>
<accession>A0A915YHC8</accession>
<dbReference type="KEGG" id="aup:AsAng_0039340"/>
<feature type="chain" id="PRO_5037641527" description="Lipoprotein" evidence="1">
    <location>
        <begin position="24"/>
        <end position="245"/>
    </location>
</feature>
<dbReference type="EMBL" id="AP026867">
    <property type="protein sequence ID" value="BDS13205.1"/>
    <property type="molecule type" value="Genomic_DNA"/>
</dbReference>
<gene>
    <name evidence="2" type="ORF">AsAng_0039340</name>
</gene>
<dbReference type="Proteomes" id="UP001060919">
    <property type="component" value="Chromosome"/>
</dbReference>
<evidence type="ECO:0000313" key="2">
    <source>
        <dbReference type="EMBL" id="BDS13205.1"/>
    </source>
</evidence>
<name>A0A915YHC8_9BACT</name>
<organism evidence="2 3">
    <name type="scientific">Aureispira anguillae</name>
    <dbReference type="NCBI Taxonomy" id="2864201"/>
    <lineage>
        <taxon>Bacteria</taxon>
        <taxon>Pseudomonadati</taxon>
        <taxon>Bacteroidota</taxon>
        <taxon>Saprospiria</taxon>
        <taxon>Saprospirales</taxon>
        <taxon>Saprospiraceae</taxon>
        <taxon>Aureispira</taxon>
    </lineage>
</organism>
<protein>
    <recommendedName>
        <fullName evidence="4">Lipoprotein</fullName>
    </recommendedName>
</protein>
<dbReference type="AlphaFoldDB" id="A0A915YHC8"/>